<proteinExistence type="predicted"/>
<dbReference type="AlphaFoldDB" id="A0A9P4P8K6"/>
<dbReference type="Pfam" id="PF14441">
    <property type="entry name" value="OTT_1508_deam"/>
    <property type="match status" value="1"/>
</dbReference>
<dbReference type="OrthoDB" id="4851849at2759"/>
<reference evidence="1" key="1">
    <citation type="journal article" date="2020" name="Stud. Mycol.">
        <title>101 Dothideomycetes genomes: a test case for predicting lifestyles and emergence of pathogens.</title>
        <authorList>
            <person name="Haridas S."/>
            <person name="Albert R."/>
            <person name="Binder M."/>
            <person name="Bloem J."/>
            <person name="Labutti K."/>
            <person name="Salamov A."/>
            <person name="Andreopoulos B."/>
            <person name="Baker S."/>
            <person name="Barry K."/>
            <person name="Bills G."/>
            <person name="Bluhm B."/>
            <person name="Cannon C."/>
            <person name="Castanera R."/>
            <person name="Culley D."/>
            <person name="Daum C."/>
            <person name="Ezra D."/>
            <person name="Gonzalez J."/>
            <person name="Henrissat B."/>
            <person name="Kuo A."/>
            <person name="Liang C."/>
            <person name="Lipzen A."/>
            <person name="Lutzoni F."/>
            <person name="Magnuson J."/>
            <person name="Mondo S."/>
            <person name="Nolan M."/>
            <person name="Ohm R."/>
            <person name="Pangilinan J."/>
            <person name="Park H.-J."/>
            <person name="Ramirez L."/>
            <person name="Alfaro M."/>
            <person name="Sun H."/>
            <person name="Tritt A."/>
            <person name="Yoshinaga Y."/>
            <person name="Zwiers L.-H."/>
            <person name="Turgeon B."/>
            <person name="Goodwin S."/>
            <person name="Spatafora J."/>
            <person name="Crous P."/>
            <person name="Grigoriev I."/>
        </authorList>
    </citation>
    <scope>NUCLEOTIDE SEQUENCE</scope>
    <source>
        <strain evidence="1">CBS 690.94</strain>
    </source>
</reference>
<feature type="non-terminal residue" evidence="1">
    <location>
        <position position="427"/>
    </location>
</feature>
<accession>A0A9P4P8K6</accession>
<keyword evidence="2" id="KW-1185">Reference proteome</keyword>
<gene>
    <name evidence="1" type="ORF">P171DRAFT_317130</name>
</gene>
<evidence type="ECO:0000313" key="2">
    <source>
        <dbReference type="Proteomes" id="UP000799764"/>
    </source>
</evidence>
<comment type="caution">
    <text evidence="1">The sequence shown here is derived from an EMBL/GenBank/DDBJ whole genome shotgun (WGS) entry which is preliminary data.</text>
</comment>
<evidence type="ECO:0000313" key="1">
    <source>
        <dbReference type="EMBL" id="KAF2439277.1"/>
    </source>
</evidence>
<protein>
    <submittedName>
        <fullName evidence="1">Uncharacterized protein</fullName>
    </submittedName>
</protein>
<dbReference type="InterPro" id="IPR027796">
    <property type="entry name" value="OTT_1508_deam-like"/>
</dbReference>
<feature type="non-terminal residue" evidence="1">
    <location>
        <position position="1"/>
    </location>
</feature>
<name>A0A9P4P8K6_9PLEO</name>
<organism evidence="1 2">
    <name type="scientific">Karstenula rhodostoma CBS 690.94</name>
    <dbReference type="NCBI Taxonomy" id="1392251"/>
    <lineage>
        <taxon>Eukaryota</taxon>
        <taxon>Fungi</taxon>
        <taxon>Dikarya</taxon>
        <taxon>Ascomycota</taxon>
        <taxon>Pezizomycotina</taxon>
        <taxon>Dothideomycetes</taxon>
        <taxon>Pleosporomycetidae</taxon>
        <taxon>Pleosporales</taxon>
        <taxon>Massarineae</taxon>
        <taxon>Didymosphaeriaceae</taxon>
        <taxon>Karstenula</taxon>
    </lineage>
</organism>
<dbReference type="EMBL" id="MU001510">
    <property type="protein sequence ID" value="KAF2439277.1"/>
    <property type="molecule type" value="Genomic_DNA"/>
</dbReference>
<dbReference type="Proteomes" id="UP000799764">
    <property type="component" value="Unassembled WGS sequence"/>
</dbReference>
<sequence length="427" mass="48675">IALLYLLHSVPLPPSRNEINRHPVLHGSYSLSFNRERDLTSILAFLSHTMNDSDHVPALCVEEDPGSVSLNVVLAVNKKKWEDGNEILYSLKQSLEGIFAILSDISEGMHSRAMEHHIFTAIVSMCSQRILRRLRFVAKKWESPKQPLKGVLSDAIHSLKQVSQHTLHDVPVHLFTERAKDVIRLADSWIKHQKSAELEDLVEGIYWLKQIGDLQALMNLIPNHAMGPSSRQNLVNIVSKVARYREAARFLYRTAKRFPSLRRMKIVLVNLSKEAFDRVSGQQLNLQLSSTIARLNRTCQVPDVGYLCRLLKTSGPKLNDQVAVQTRKTLRDAKIHAEIQLVYHYELNASGLPPRVICSSKDACFLCNTFIVAHGKMHTPRYHGRLYPGWRLPLMSNLIDLDQRFNSALEDHLKNSLKVMLSRKKKT</sequence>